<organism evidence="1 2">
    <name type="scientific">Prolixibacter bellariivorans</name>
    <dbReference type="NCBI Taxonomy" id="314319"/>
    <lineage>
        <taxon>Bacteria</taxon>
        <taxon>Pseudomonadati</taxon>
        <taxon>Bacteroidota</taxon>
        <taxon>Bacteroidia</taxon>
        <taxon>Marinilabiliales</taxon>
        <taxon>Prolixibacteraceae</taxon>
        <taxon>Prolixibacter</taxon>
    </lineage>
</organism>
<dbReference type="RefSeq" id="WP_027585392.1">
    <property type="nucleotide sequence ID" value="NZ_BLAX01000001.1"/>
</dbReference>
<evidence type="ECO:0000313" key="1">
    <source>
        <dbReference type="EMBL" id="GET32312.1"/>
    </source>
</evidence>
<evidence type="ECO:0000313" key="2">
    <source>
        <dbReference type="Proteomes" id="UP000391834"/>
    </source>
</evidence>
<reference evidence="1 2" key="1">
    <citation type="submission" date="2019-10" db="EMBL/GenBank/DDBJ databases">
        <title>Prolixibacter strains distinguished by the presence of nitrate reductase genes were adept at nitrate-dependent anaerobic corrosion of metallic iron and carbon steel.</title>
        <authorList>
            <person name="Iino T."/>
            <person name="Shono N."/>
            <person name="Ito K."/>
            <person name="Nakamura R."/>
            <person name="Sueoka K."/>
            <person name="Harayama S."/>
            <person name="Ohkuma M."/>
        </authorList>
    </citation>
    <scope>NUCLEOTIDE SEQUENCE [LARGE SCALE GENOMIC DNA]</scope>
    <source>
        <strain evidence="1 2">JCM 13498</strain>
    </source>
</reference>
<dbReference type="Pfam" id="PF07849">
    <property type="entry name" value="DUF1641"/>
    <property type="match status" value="1"/>
</dbReference>
<protein>
    <recommendedName>
        <fullName evidence="3">DUF1641 domain-containing protein</fullName>
    </recommendedName>
</protein>
<dbReference type="EMBL" id="BLAX01000001">
    <property type="protein sequence ID" value="GET32312.1"/>
    <property type="molecule type" value="Genomic_DNA"/>
</dbReference>
<gene>
    <name evidence="1" type="ORF">PbJCM13498_11750</name>
</gene>
<name>A0A5M4AWN0_9BACT</name>
<dbReference type="Proteomes" id="UP000391834">
    <property type="component" value="Unassembled WGS sequence"/>
</dbReference>
<comment type="caution">
    <text evidence="1">The sequence shown here is derived from an EMBL/GenBank/DDBJ whole genome shotgun (WGS) entry which is preliminary data.</text>
</comment>
<evidence type="ECO:0008006" key="3">
    <source>
        <dbReference type="Google" id="ProtNLM"/>
    </source>
</evidence>
<keyword evidence="2" id="KW-1185">Reference proteome</keyword>
<sequence length="224" mass="25488">MDDKALQVQISELNAKVDLLLEHVNEQRLKTNQLEDLVSDISIVGKDVYDTAVVELENRQVELDPEQLKGMGLRVLRNMGNFRDLLITFESMADLVKDVTPIVNETIMDFTDKLNEFDRKGYFEFLRESGNVLDKFITEVSADDLKQLAENIDPMLDMLKALGRPEVMQGMKNATQALSETSSQKVPEVSVFRMIRELNKPEMKKALGFIVTLMKNFSTNNPNS</sequence>
<dbReference type="AlphaFoldDB" id="A0A5M4AWN0"/>
<accession>A0A5M4AWN0</accession>
<dbReference type="OrthoDB" id="1119050at2"/>
<dbReference type="InterPro" id="IPR012440">
    <property type="entry name" value="DUF1641"/>
</dbReference>
<proteinExistence type="predicted"/>